<feature type="transmembrane region" description="Helical" evidence="2">
    <location>
        <begin position="308"/>
        <end position="328"/>
    </location>
</feature>
<feature type="transmembrane region" description="Helical" evidence="2">
    <location>
        <begin position="465"/>
        <end position="487"/>
    </location>
</feature>
<protein>
    <submittedName>
        <fullName evidence="3">MFS transporter</fullName>
    </submittedName>
</protein>
<evidence type="ECO:0000313" key="3">
    <source>
        <dbReference type="EMBL" id="TQV74542.1"/>
    </source>
</evidence>
<name>A0A545TBE7_9GAMM</name>
<keyword evidence="2" id="KW-0812">Transmembrane</keyword>
<evidence type="ECO:0000256" key="2">
    <source>
        <dbReference type="SAM" id="Phobius"/>
    </source>
</evidence>
<dbReference type="Pfam" id="PF13347">
    <property type="entry name" value="MFS_2"/>
    <property type="match status" value="1"/>
</dbReference>
<comment type="caution">
    <text evidence="3">The sequence shown here is derived from an EMBL/GenBank/DDBJ whole genome shotgun (WGS) entry which is preliminary data.</text>
</comment>
<dbReference type="Gene3D" id="1.20.1250.20">
    <property type="entry name" value="MFS general substrate transporter like domains"/>
    <property type="match status" value="1"/>
</dbReference>
<dbReference type="EMBL" id="VHSG01000016">
    <property type="protein sequence ID" value="TQV74542.1"/>
    <property type="molecule type" value="Genomic_DNA"/>
</dbReference>
<dbReference type="Proteomes" id="UP000319732">
    <property type="component" value="Unassembled WGS sequence"/>
</dbReference>
<dbReference type="SUPFAM" id="SSF103473">
    <property type="entry name" value="MFS general substrate transporter"/>
    <property type="match status" value="1"/>
</dbReference>
<feature type="transmembrane region" description="Helical" evidence="2">
    <location>
        <begin position="279"/>
        <end position="302"/>
    </location>
</feature>
<sequence>MNKFIILGTVFETIREGKLMADFGVAANKTTLSHGVKWSFGIGQMAEGIKNSSFSAFLLFYYNQVLGLPAESAGLAIAVSLIFDAVTDPMIGTISDRWRSPLGRRHPFMYASAVPLAVSLYFLFAPASFAINGGDAALFAWMLTFTVLTRGAMTLYHVPHLALGAELSEDYDERTTLVAIRQILSVSGYLIVYGLGFGVFFAPTPEFENGQLNSAAYPPFAMILALISCVTVLISGWGTRSRIPYLPKPPAEADKMRPYDILIEGIATLKNRSFRWLMVSYIIIITTFGLGVASQLYIFTFFWELARFQILTVMLMGPAGSVLGYMVSTRLFARLDKRNAMIVGGVFWMLLHALPVILFLIGIAPAKGTWAVAVMLSVIYLILGAAFAQVVVGVSTTMADIADEYELEVGRRQEGVLFAAVSFAGKCMGALGSLLAGFMLTLIAWPTGEAIKTSADIPAETILSLGIMSGPVAAMLAIPGFICLMGYKLNRAKVAEIQRQLRERTATPMPVPALTDE</sequence>
<dbReference type="GO" id="GO:0008643">
    <property type="term" value="P:carbohydrate transport"/>
    <property type="evidence" value="ECO:0007669"/>
    <property type="project" value="InterPro"/>
</dbReference>
<feature type="transmembrane region" description="Helical" evidence="2">
    <location>
        <begin position="179"/>
        <end position="200"/>
    </location>
</feature>
<feature type="transmembrane region" description="Helical" evidence="2">
    <location>
        <begin position="108"/>
        <end position="131"/>
    </location>
</feature>
<keyword evidence="2" id="KW-0472">Membrane</keyword>
<dbReference type="InterPro" id="IPR039672">
    <property type="entry name" value="MFS_2"/>
</dbReference>
<dbReference type="OrthoDB" id="181905at2"/>
<dbReference type="AlphaFoldDB" id="A0A545TBE7"/>
<evidence type="ECO:0000313" key="4">
    <source>
        <dbReference type="Proteomes" id="UP000319732"/>
    </source>
</evidence>
<evidence type="ECO:0000256" key="1">
    <source>
        <dbReference type="ARBA" id="ARBA00009617"/>
    </source>
</evidence>
<organism evidence="3 4">
    <name type="scientific">Exilibacterium tricleocarpae</name>
    <dbReference type="NCBI Taxonomy" id="2591008"/>
    <lineage>
        <taxon>Bacteria</taxon>
        <taxon>Pseudomonadati</taxon>
        <taxon>Pseudomonadota</taxon>
        <taxon>Gammaproteobacteria</taxon>
        <taxon>Cellvibrionales</taxon>
        <taxon>Cellvibrionaceae</taxon>
        <taxon>Exilibacterium</taxon>
    </lineage>
</organism>
<dbReference type="PANTHER" id="PTHR11328:SF24">
    <property type="entry name" value="MAJOR FACILITATOR SUPERFAMILY (MFS) PROFILE DOMAIN-CONTAINING PROTEIN"/>
    <property type="match status" value="1"/>
</dbReference>
<feature type="transmembrane region" description="Helical" evidence="2">
    <location>
        <begin position="137"/>
        <end position="158"/>
    </location>
</feature>
<dbReference type="InterPro" id="IPR036259">
    <property type="entry name" value="MFS_trans_sf"/>
</dbReference>
<reference evidence="3 4" key="1">
    <citation type="submission" date="2019-06" db="EMBL/GenBank/DDBJ databases">
        <title>Whole genome sequence for Cellvibrionaceae sp. R142.</title>
        <authorList>
            <person name="Wang G."/>
        </authorList>
    </citation>
    <scope>NUCLEOTIDE SEQUENCE [LARGE SCALE GENOMIC DNA]</scope>
    <source>
        <strain evidence="3 4">R142</strain>
    </source>
</reference>
<dbReference type="GO" id="GO:0015293">
    <property type="term" value="F:symporter activity"/>
    <property type="evidence" value="ECO:0007669"/>
    <property type="project" value="InterPro"/>
</dbReference>
<keyword evidence="2" id="KW-1133">Transmembrane helix</keyword>
<feature type="transmembrane region" description="Helical" evidence="2">
    <location>
        <begin position="340"/>
        <end position="364"/>
    </location>
</feature>
<proteinExistence type="inferred from homology"/>
<gene>
    <name evidence="3" type="ORF">FKG94_16150</name>
</gene>
<accession>A0A545TBE7</accession>
<keyword evidence="4" id="KW-1185">Reference proteome</keyword>
<feature type="transmembrane region" description="Helical" evidence="2">
    <location>
        <begin position="370"/>
        <end position="394"/>
    </location>
</feature>
<feature type="transmembrane region" description="Helical" evidence="2">
    <location>
        <begin position="415"/>
        <end position="445"/>
    </location>
</feature>
<comment type="similarity">
    <text evidence="1">Belongs to the sodium:galactoside symporter (TC 2.A.2) family.</text>
</comment>
<dbReference type="GO" id="GO:0005886">
    <property type="term" value="C:plasma membrane"/>
    <property type="evidence" value="ECO:0007669"/>
    <property type="project" value="TreeGrafter"/>
</dbReference>
<feature type="transmembrane region" description="Helical" evidence="2">
    <location>
        <begin position="220"/>
        <end position="238"/>
    </location>
</feature>
<dbReference type="PANTHER" id="PTHR11328">
    <property type="entry name" value="MAJOR FACILITATOR SUPERFAMILY DOMAIN-CONTAINING PROTEIN"/>
    <property type="match status" value="1"/>
</dbReference>